<proteinExistence type="predicted"/>
<accession>A0AAJ6BGP0</accession>
<gene>
    <name evidence="2" type="ORF">P0Y53_05335</name>
</gene>
<dbReference type="EMBL" id="CP119311">
    <property type="protein sequence ID" value="WEK36920.1"/>
    <property type="molecule type" value="Genomic_DNA"/>
</dbReference>
<protein>
    <submittedName>
        <fullName evidence="2">Arm DNA-binding domain-containing protein</fullName>
    </submittedName>
</protein>
<evidence type="ECO:0000259" key="1">
    <source>
        <dbReference type="Pfam" id="PF17293"/>
    </source>
</evidence>
<reference evidence="2" key="1">
    <citation type="submission" date="2023-03" db="EMBL/GenBank/DDBJ databases">
        <title>Andean soil-derived lignocellulolytic bacterial consortium as a source of novel taxa and putative plastic-active enzymes.</title>
        <authorList>
            <person name="Diaz-Garcia L."/>
            <person name="Chuvochina M."/>
            <person name="Feuerriegel G."/>
            <person name="Bunk B."/>
            <person name="Sproer C."/>
            <person name="Streit W.R."/>
            <person name="Rodriguez L.M."/>
            <person name="Overmann J."/>
            <person name="Jimenez D.J."/>
        </authorList>
    </citation>
    <scope>NUCLEOTIDE SEQUENCE</scope>
    <source>
        <strain evidence="2">MAG 7</strain>
    </source>
</reference>
<dbReference type="AlphaFoldDB" id="A0AAJ6BGP0"/>
<organism evidence="2 3">
    <name type="scientific">Candidatus Pseudobacter hemicellulosilyticus</name>
    <dbReference type="NCBI Taxonomy" id="3121375"/>
    <lineage>
        <taxon>Bacteria</taxon>
        <taxon>Pseudomonadati</taxon>
        <taxon>Bacteroidota</taxon>
        <taxon>Chitinophagia</taxon>
        <taxon>Chitinophagales</taxon>
        <taxon>Chitinophagaceae</taxon>
        <taxon>Pseudobacter</taxon>
    </lineage>
</organism>
<feature type="domain" description="Arm DNA-binding" evidence="1">
    <location>
        <begin position="6"/>
        <end position="88"/>
    </location>
</feature>
<dbReference type="GO" id="GO:0003677">
    <property type="term" value="F:DNA binding"/>
    <property type="evidence" value="ECO:0007669"/>
    <property type="project" value="UniProtKB-KW"/>
</dbReference>
<name>A0AAJ6BGP0_9BACT</name>
<dbReference type="InterPro" id="IPR035386">
    <property type="entry name" value="Arm-DNA-bind_5"/>
</dbReference>
<dbReference type="Proteomes" id="UP001220610">
    <property type="component" value="Chromosome"/>
</dbReference>
<evidence type="ECO:0000313" key="3">
    <source>
        <dbReference type="Proteomes" id="UP001220610"/>
    </source>
</evidence>
<keyword evidence="2" id="KW-0238">DNA-binding</keyword>
<dbReference type="Pfam" id="PF17293">
    <property type="entry name" value="Arm-DNA-bind_5"/>
    <property type="match status" value="1"/>
</dbReference>
<evidence type="ECO:0000313" key="2">
    <source>
        <dbReference type="EMBL" id="WEK36920.1"/>
    </source>
</evidence>
<sequence length="121" mass="14039">MASVKVVLRKEQKADGTYPLAIRVIKNRKPSYIYLDYRIDLGDWDEEKQWIKKSCPNYKRLDNFLLKKLSEAKDHALEVETKIPAATSRTIRQKIKPQAEAGFFAQAQDYLDQLKQAALLL</sequence>